<dbReference type="RefSeq" id="WP_072406341.1">
    <property type="nucleotide sequence ID" value="NZ_FPKW01000001.1"/>
</dbReference>
<proteinExistence type="predicted"/>
<keyword evidence="2" id="KW-1185">Reference proteome</keyword>
<sequence>MNAIKNFNTRGGQISLSFEMSNVTGLLPIFTEVYLEIVDNGNFYSKVVASSTDNTANIPSTSIGDSINHKNGTLVFETMLQYDNEESLDEQIKALELKYSLSENGNNKVYTKYDDYYPASKKKLVKIVKNIDLS</sequence>
<gene>
    <name evidence="1" type="ORF">SAMN05216324_101209</name>
</gene>
<dbReference type="STRING" id="1612149.SAMN05216324_101209"/>
<dbReference type="Proteomes" id="UP000182034">
    <property type="component" value="Unassembled WGS sequence"/>
</dbReference>
<name>A0A1K2ICG9_9FLAO</name>
<evidence type="ECO:0000313" key="2">
    <source>
        <dbReference type="Proteomes" id="UP000182034"/>
    </source>
</evidence>
<reference evidence="2" key="1">
    <citation type="submission" date="2016-10" db="EMBL/GenBank/DDBJ databases">
        <authorList>
            <person name="Varghese N."/>
            <person name="Submissions S."/>
        </authorList>
    </citation>
    <scope>NUCLEOTIDE SEQUENCE [LARGE SCALE GENOMIC DNA]</scope>
    <source>
        <strain evidence="2">SUR2</strain>
    </source>
</reference>
<accession>A0A1K2ICG9</accession>
<dbReference type="EMBL" id="FPKW01000001">
    <property type="protein sequence ID" value="SFZ90097.1"/>
    <property type="molecule type" value="Genomic_DNA"/>
</dbReference>
<dbReference type="OrthoDB" id="9888616at2"/>
<organism evidence="1 2">
    <name type="scientific">Chryseobacterium limigenitum</name>
    <dbReference type="NCBI Taxonomy" id="1612149"/>
    <lineage>
        <taxon>Bacteria</taxon>
        <taxon>Pseudomonadati</taxon>
        <taxon>Bacteroidota</taxon>
        <taxon>Flavobacteriia</taxon>
        <taxon>Flavobacteriales</taxon>
        <taxon>Weeksellaceae</taxon>
        <taxon>Chryseobacterium group</taxon>
        <taxon>Chryseobacterium</taxon>
    </lineage>
</organism>
<dbReference type="AlphaFoldDB" id="A0A1K2ICG9"/>
<evidence type="ECO:0000313" key="1">
    <source>
        <dbReference type="EMBL" id="SFZ90097.1"/>
    </source>
</evidence>
<protein>
    <submittedName>
        <fullName evidence="1">Uncharacterized protein</fullName>
    </submittedName>
</protein>